<dbReference type="Pfam" id="PF00528">
    <property type="entry name" value="BPD_transp_1"/>
    <property type="match status" value="2"/>
</dbReference>
<keyword evidence="10" id="KW-1185">Reference proteome</keyword>
<feature type="domain" description="ABC transmembrane type-1" evidence="8">
    <location>
        <begin position="57"/>
        <end position="263"/>
    </location>
</feature>
<feature type="transmembrane region" description="Helical" evidence="7">
    <location>
        <begin position="294"/>
        <end position="317"/>
    </location>
</feature>
<evidence type="ECO:0000313" key="10">
    <source>
        <dbReference type="Proteomes" id="UP000326287"/>
    </source>
</evidence>
<feature type="transmembrane region" description="Helical" evidence="7">
    <location>
        <begin position="244"/>
        <end position="262"/>
    </location>
</feature>
<dbReference type="SUPFAM" id="SSF161098">
    <property type="entry name" value="MetI-like"/>
    <property type="match status" value="2"/>
</dbReference>
<dbReference type="KEGG" id="halc:EY643_11715"/>
<feature type="transmembrane region" description="Helical" evidence="7">
    <location>
        <begin position="475"/>
        <end position="498"/>
    </location>
</feature>
<proteinExistence type="inferred from homology"/>
<keyword evidence="6 7" id="KW-0472">Membrane</keyword>
<evidence type="ECO:0000256" key="2">
    <source>
        <dbReference type="ARBA" id="ARBA00022448"/>
    </source>
</evidence>
<comment type="subcellular location">
    <subcellularLocation>
        <location evidence="1 7">Cell membrane</location>
        <topology evidence="1 7">Multi-pass membrane protein</topology>
    </subcellularLocation>
</comment>
<dbReference type="PROSITE" id="PS50928">
    <property type="entry name" value="ABC_TM1"/>
    <property type="match status" value="2"/>
</dbReference>
<protein>
    <submittedName>
        <fullName evidence="9">Iron ABC transporter permease</fullName>
    </submittedName>
</protein>
<name>A0A5P9NQ09_9GAMM</name>
<feature type="domain" description="ABC transmembrane type-1" evidence="8">
    <location>
        <begin position="333"/>
        <end position="539"/>
    </location>
</feature>
<dbReference type="GO" id="GO:0055085">
    <property type="term" value="P:transmembrane transport"/>
    <property type="evidence" value="ECO:0007669"/>
    <property type="project" value="InterPro"/>
</dbReference>
<evidence type="ECO:0000256" key="3">
    <source>
        <dbReference type="ARBA" id="ARBA00022475"/>
    </source>
</evidence>
<dbReference type="OrthoDB" id="9790211at2"/>
<dbReference type="Gene3D" id="1.10.3720.10">
    <property type="entry name" value="MetI-like"/>
    <property type="match status" value="2"/>
</dbReference>
<keyword evidence="4 7" id="KW-0812">Transmembrane</keyword>
<dbReference type="EMBL" id="CP036422">
    <property type="protein sequence ID" value="QFU77862.1"/>
    <property type="molecule type" value="Genomic_DNA"/>
</dbReference>
<feature type="transmembrane region" description="Helical" evidence="7">
    <location>
        <begin position="518"/>
        <end position="539"/>
    </location>
</feature>
<dbReference type="InterPro" id="IPR035906">
    <property type="entry name" value="MetI-like_sf"/>
</dbReference>
<keyword evidence="3" id="KW-1003">Cell membrane</keyword>
<evidence type="ECO:0000313" key="9">
    <source>
        <dbReference type="EMBL" id="QFU77862.1"/>
    </source>
</evidence>
<evidence type="ECO:0000256" key="4">
    <source>
        <dbReference type="ARBA" id="ARBA00022692"/>
    </source>
</evidence>
<evidence type="ECO:0000256" key="7">
    <source>
        <dbReference type="RuleBase" id="RU363032"/>
    </source>
</evidence>
<dbReference type="PANTHER" id="PTHR30183">
    <property type="entry name" value="MOLYBDENUM TRANSPORT SYSTEM PERMEASE PROTEIN MODB"/>
    <property type="match status" value="1"/>
</dbReference>
<dbReference type="InterPro" id="IPR000515">
    <property type="entry name" value="MetI-like"/>
</dbReference>
<dbReference type="PANTHER" id="PTHR30183:SF2">
    <property type="entry name" value="IRON UTILIZATION PROTEIN"/>
    <property type="match status" value="1"/>
</dbReference>
<feature type="transmembrane region" description="Helical" evidence="7">
    <location>
        <begin position="337"/>
        <end position="356"/>
    </location>
</feature>
<gene>
    <name evidence="9" type="ORF">EY643_11715</name>
</gene>
<feature type="transmembrane region" description="Helical" evidence="7">
    <location>
        <begin position="189"/>
        <end position="211"/>
    </location>
</feature>
<dbReference type="FunFam" id="1.10.3720.10:FF:000088">
    <property type="entry name" value="Iron(III) ABC transporter, permease protein"/>
    <property type="match status" value="1"/>
</dbReference>
<feature type="transmembrane region" description="Helical" evidence="7">
    <location>
        <begin position="92"/>
        <end position="112"/>
    </location>
</feature>
<feature type="transmembrane region" description="Helical" evidence="7">
    <location>
        <begin position="145"/>
        <end position="168"/>
    </location>
</feature>
<feature type="transmembrane region" description="Helical" evidence="7">
    <location>
        <begin position="406"/>
        <end position="428"/>
    </location>
</feature>
<evidence type="ECO:0000256" key="6">
    <source>
        <dbReference type="ARBA" id="ARBA00023136"/>
    </source>
</evidence>
<reference evidence="9 10" key="1">
    <citation type="submission" date="2019-02" db="EMBL/GenBank/DDBJ databases">
        <authorList>
            <person name="Li S.-H."/>
        </authorList>
    </citation>
    <scope>NUCLEOTIDE SEQUENCE [LARGE SCALE GENOMIC DNA]</scope>
    <source>
        <strain evidence="9 10">IMCC14385</strain>
    </source>
</reference>
<organism evidence="9 10">
    <name type="scientific">Halioglobus maricola</name>
    <dbReference type="NCBI Taxonomy" id="2601894"/>
    <lineage>
        <taxon>Bacteria</taxon>
        <taxon>Pseudomonadati</taxon>
        <taxon>Pseudomonadota</taxon>
        <taxon>Gammaproteobacteria</taxon>
        <taxon>Cellvibrionales</taxon>
        <taxon>Halieaceae</taxon>
        <taxon>Halioglobus</taxon>
    </lineage>
</organism>
<keyword evidence="5 7" id="KW-1133">Transmembrane helix</keyword>
<dbReference type="CDD" id="cd06261">
    <property type="entry name" value="TM_PBP2"/>
    <property type="match status" value="2"/>
</dbReference>
<evidence type="ECO:0000256" key="5">
    <source>
        <dbReference type="ARBA" id="ARBA00022989"/>
    </source>
</evidence>
<feature type="transmembrane region" description="Helical" evidence="7">
    <location>
        <begin position="17"/>
        <end position="41"/>
    </location>
</feature>
<dbReference type="GO" id="GO:0005886">
    <property type="term" value="C:plasma membrane"/>
    <property type="evidence" value="ECO:0007669"/>
    <property type="project" value="UniProtKB-SubCell"/>
</dbReference>
<evidence type="ECO:0000259" key="8">
    <source>
        <dbReference type="PROSITE" id="PS50928"/>
    </source>
</evidence>
<feature type="transmembrane region" description="Helical" evidence="7">
    <location>
        <begin position="368"/>
        <end position="394"/>
    </location>
</feature>
<sequence length="554" mass="60044">MASAPIAISEPGRYWRIGLVAVAALLALPILVIGGSLALPYSEVWVHLRNTVLGDYVLNSLLLMIGVGVGTFLLGVSTAWITVMCDFPGRRFFSWALLLPMAMPAYIIAYTYTGMLDFTGPVQTSLRESFGWGYGDYWFPEIRSLGGAVCMLSLVLYPYVYLLARVAFAEQSTALLEASRNLGRGPWQTLFFVALPMARPAIAAGVSLALMETLADFGTVDYFGVSTFTTGIFRTWYGLGELKTAAQLASFLLLFVFVLFALERRSRGRMRFHPAAPTQQAQPIRLTGWRGSCCFLLAGGILLAGFVIPAARLSLWAASDWSQFSSGAFLELAGNSFMLAAIASLCCLLVALFLGYGRRLHPGRVETVSVRTAAMGYAVPGTVIAVGVLIPFAWLDNQLDSFLRQYFGVSSGLLLSGTLVALVFAYVVRFLSVSLQSVESGLARIRPSLDESARGLGLTPAGVLRRVHMPMLRGSLLTALLLVFVDVLKELPATLILRPFNFNTLAVRTYELASDERLADAAAPALAVVIIGLLPVMLLSRGLSAKRESYVRPT</sequence>
<dbReference type="AlphaFoldDB" id="A0A5P9NQ09"/>
<accession>A0A5P9NQ09</accession>
<dbReference type="Proteomes" id="UP000326287">
    <property type="component" value="Chromosome"/>
</dbReference>
<comment type="similarity">
    <text evidence="7">Belongs to the binding-protein-dependent transport system permease family.</text>
</comment>
<keyword evidence="2 7" id="KW-0813">Transport</keyword>
<evidence type="ECO:0000256" key="1">
    <source>
        <dbReference type="ARBA" id="ARBA00004651"/>
    </source>
</evidence>
<feature type="transmembrane region" description="Helical" evidence="7">
    <location>
        <begin position="61"/>
        <end position="85"/>
    </location>
</feature>